<dbReference type="AlphaFoldDB" id="A0A0R1HV06"/>
<dbReference type="STRING" id="1302272.FC96_GL000536"/>
<comment type="subcellular location">
    <subcellularLocation>
        <location evidence="2 19">Cell membrane</location>
        <topology evidence="2 19">Multi-pass membrane protein</topology>
    </subcellularLocation>
</comment>
<dbReference type="HAMAP" id="MF_00719">
    <property type="entry name" value="CobS"/>
    <property type="match status" value="1"/>
</dbReference>
<dbReference type="GO" id="GO:0008818">
    <property type="term" value="F:cobalamin 5'-phosphate synthase activity"/>
    <property type="evidence" value="ECO:0007669"/>
    <property type="project" value="UniProtKB-UniRule"/>
</dbReference>
<organism evidence="20 21">
    <name type="scientific">Secundilactobacillus kimchicus JCM 15530</name>
    <dbReference type="NCBI Taxonomy" id="1302272"/>
    <lineage>
        <taxon>Bacteria</taxon>
        <taxon>Bacillati</taxon>
        <taxon>Bacillota</taxon>
        <taxon>Bacilli</taxon>
        <taxon>Lactobacillales</taxon>
        <taxon>Lactobacillaceae</taxon>
        <taxon>Secundilactobacillus</taxon>
    </lineage>
</organism>
<evidence type="ECO:0000256" key="10">
    <source>
        <dbReference type="ARBA" id="ARBA00022692"/>
    </source>
</evidence>
<gene>
    <name evidence="19" type="primary">cobS</name>
    <name evidence="20" type="ORF">FC96_GL000536</name>
</gene>
<keyword evidence="11 19" id="KW-0460">Magnesium</keyword>
<evidence type="ECO:0000256" key="8">
    <source>
        <dbReference type="ARBA" id="ARBA00022573"/>
    </source>
</evidence>
<feature type="transmembrane region" description="Helical" evidence="19">
    <location>
        <begin position="233"/>
        <end position="254"/>
    </location>
</feature>
<feature type="transmembrane region" description="Helical" evidence="19">
    <location>
        <begin position="140"/>
        <end position="160"/>
    </location>
</feature>
<dbReference type="GO" id="GO:0005886">
    <property type="term" value="C:plasma membrane"/>
    <property type="evidence" value="ECO:0007669"/>
    <property type="project" value="UniProtKB-SubCell"/>
</dbReference>
<evidence type="ECO:0000256" key="17">
    <source>
        <dbReference type="ARBA" id="ARBA00048623"/>
    </source>
</evidence>
<comment type="cofactor">
    <cofactor evidence="1 19">
        <name>Mg(2+)</name>
        <dbReference type="ChEBI" id="CHEBI:18420"/>
    </cofactor>
</comment>
<keyword evidence="8 19" id="KW-0169">Cobalamin biosynthesis</keyword>
<dbReference type="PATRIC" id="fig|1302272.5.peg.534"/>
<evidence type="ECO:0000256" key="7">
    <source>
        <dbReference type="ARBA" id="ARBA00022475"/>
    </source>
</evidence>
<evidence type="ECO:0000313" key="20">
    <source>
        <dbReference type="EMBL" id="KRK47266.1"/>
    </source>
</evidence>
<dbReference type="EC" id="2.7.8.26" evidence="5 19"/>
<evidence type="ECO:0000256" key="11">
    <source>
        <dbReference type="ARBA" id="ARBA00022842"/>
    </source>
</evidence>
<evidence type="ECO:0000256" key="13">
    <source>
        <dbReference type="ARBA" id="ARBA00023136"/>
    </source>
</evidence>
<keyword evidence="21" id="KW-1185">Reference proteome</keyword>
<comment type="catalytic activity">
    <reaction evidence="18 19">
        <text>alpha-ribazole 5'-phosphate + adenosylcob(III)inamide-GDP = adenosylcob(III)alamin 5'-phosphate + GMP + H(+)</text>
        <dbReference type="Rhea" id="RHEA:23560"/>
        <dbReference type="ChEBI" id="CHEBI:15378"/>
        <dbReference type="ChEBI" id="CHEBI:57918"/>
        <dbReference type="ChEBI" id="CHEBI:58115"/>
        <dbReference type="ChEBI" id="CHEBI:60487"/>
        <dbReference type="ChEBI" id="CHEBI:60493"/>
        <dbReference type="EC" id="2.7.8.26"/>
    </reaction>
</comment>
<dbReference type="OrthoDB" id="9794626at2"/>
<evidence type="ECO:0000256" key="3">
    <source>
        <dbReference type="ARBA" id="ARBA00004663"/>
    </source>
</evidence>
<feature type="transmembrane region" description="Helical" evidence="19">
    <location>
        <begin position="51"/>
        <end position="71"/>
    </location>
</feature>
<dbReference type="PANTHER" id="PTHR34148">
    <property type="entry name" value="ADENOSYLCOBINAMIDE-GDP RIBAZOLETRANSFERASE"/>
    <property type="match status" value="1"/>
</dbReference>
<sequence length="255" mass="28554">MTLFKSMVAYFRFFTRIYIPGDLGNELYYLNHGSKFLPVFGLLIGLIEASIYYLCALVVHAPLAFMVVLLADVCLTGAMHQDGFADLSDGIFSSRKQDRMLEIMKDSRLGTMGALALIFYYLFMVGIFTNYVDQFQLWDGYIAILLMHMVGKSDIVLLFYKMKYRNATHGGLGQIWSNVATSNIVIAQVIAIAFLVGFYQVAGVIIYLIQVLFLLVYRRFILKKLGGFSGDSLGGVVPMTNVIFLFSVGALGTWL</sequence>
<evidence type="ECO:0000256" key="4">
    <source>
        <dbReference type="ARBA" id="ARBA00010561"/>
    </source>
</evidence>
<dbReference type="InterPro" id="IPR003805">
    <property type="entry name" value="CobS"/>
</dbReference>
<comment type="caution">
    <text evidence="20">The sequence shown here is derived from an EMBL/GenBank/DDBJ whole genome shotgun (WGS) entry which is preliminary data.</text>
</comment>
<evidence type="ECO:0000256" key="15">
    <source>
        <dbReference type="ARBA" id="ARBA00032605"/>
    </source>
</evidence>
<keyword evidence="13 19" id="KW-0472">Membrane</keyword>
<dbReference type="GO" id="GO:0009236">
    <property type="term" value="P:cobalamin biosynthetic process"/>
    <property type="evidence" value="ECO:0007669"/>
    <property type="project" value="UniProtKB-UniRule"/>
</dbReference>
<keyword evidence="9 19" id="KW-0808">Transferase</keyword>
<evidence type="ECO:0000256" key="9">
    <source>
        <dbReference type="ARBA" id="ARBA00022679"/>
    </source>
</evidence>
<comment type="catalytic activity">
    <reaction evidence="17 19">
        <text>alpha-ribazole + adenosylcob(III)inamide-GDP = adenosylcob(III)alamin + GMP + H(+)</text>
        <dbReference type="Rhea" id="RHEA:16049"/>
        <dbReference type="ChEBI" id="CHEBI:10329"/>
        <dbReference type="ChEBI" id="CHEBI:15378"/>
        <dbReference type="ChEBI" id="CHEBI:18408"/>
        <dbReference type="ChEBI" id="CHEBI:58115"/>
        <dbReference type="ChEBI" id="CHEBI:60487"/>
        <dbReference type="EC" id="2.7.8.26"/>
    </reaction>
</comment>
<evidence type="ECO:0000256" key="2">
    <source>
        <dbReference type="ARBA" id="ARBA00004651"/>
    </source>
</evidence>
<dbReference type="GO" id="GO:0051073">
    <property type="term" value="F:adenosylcobinamide-GDP ribazoletransferase activity"/>
    <property type="evidence" value="ECO:0007669"/>
    <property type="project" value="UniProtKB-UniRule"/>
</dbReference>
<comment type="pathway">
    <text evidence="3 19">Cofactor biosynthesis; adenosylcobalamin biosynthesis; adenosylcobalamin from cob(II)yrinate a,c-diamide: step 7/7.</text>
</comment>
<evidence type="ECO:0000256" key="6">
    <source>
        <dbReference type="ARBA" id="ARBA00015850"/>
    </source>
</evidence>
<evidence type="ECO:0000313" key="21">
    <source>
        <dbReference type="Proteomes" id="UP000050911"/>
    </source>
</evidence>
<keyword evidence="10 19" id="KW-0812">Transmembrane</keyword>
<evidence type="ECO:0000256" key="19">
    <source>
        <dbReference type="HAMAP-Rule" id="MF_00719"/>
    </source>
</evidence>
<feature type="transmembrane region" description="Helical" evidence="19">
    <location>
        <begin position="109"/>
        <end position="128"/>
    </location>
</feature>
<evidence type="ECO:0000256" key="12">
    <source>
        <dbReference type="ARBA" id="ARBA00022989"/>
    </source>
</evidence>
<evidence type="ECO:0000256" key="16">
    <source>
        <dbReference type="ARBA" id="ARBA00032853"/>
    </source>
</evidence>
<keyword evidence="7 19" id="KW-1003">Cell membrane</keyword>
<comment type="similarity">
    <text evidence="4 19">Belongs to the CobS family.</text>
</comment>
<dbReference type="Pfam" id="PF02654">
    <property type="entry name" value="CobS"/>
    <property type="match status" value="1"/>
</dbReference>
<proteinExistence type="inferred from homology"/>
<dbReference type="Proteomes" id="UP000050911">
    <property type="component" value="Unassembled WGS sequence"/>
</dbReference>
<evidence type="ECO:0000256" key="1">
    <source>
        <dbReference type="ARBA" id="ARBA00001946"/>
    </source>
</evidence>
<dbReference type="PANTHER" id="PTHR34148:SF1">
    <property type="entry name" value="ADENOSYLCOBINAMIDE-GDP RIBAZOLETRANSFERASE"/>
    <property type="match status" value="1"/>
</dbReference>
<comment type="function">
    <text evidence="14 19">Joins adenosylcobinamide-GDP and alpha-ribazole to generate adenosylcobalamin (Ado-cobalamin). Also synthesizes adenosylcobalamin 5'-phosphate from adenosylcobinamide-GDP and alpha-ribazole 5'-phosphate.</text>
</comment>
<dbReference type="UniPathway" id="UPA00148">
    <property type="reaction ID" value="UER00238"/>
</dbReference>
<feature type="transmembrane region" description="Helical" evidence="19">
    <location>
        <begin position="204"/>
        <end position="221"/>
    </location>
</feature>
<evidence type="ECO:0000256" key="14">
    <source>
        <dbReference type="ARBA" id="ARBA00025228"/>
    </source>
</evidence>
<name>A0A0R1HV06_9LACO</name>
<accession>A0A0R1HV06</accession>
<keyword evidence="12 19" id="KW-1133">Transmembrane helix</keyword>
<protein>
    <recommendedName>
        <fullName evidence="6 19">Adenosylcobinamide-GDP ribazoletransferase</fullName>
        <ecNumber evidence="5 19">2.7.8.26</ecNumber>
    </recommendedName>
    <alternativeName>
        <fullName evidence="16 19">Cobalamin synthase</fullName>
    </alternativeName>
    <alternativeName>
        <fullName evidence="15 19">Cobalamin-5'-phosphate synthase</fullName>
    </alternativeName>
</protein>
<dbReference type="RefSeq" id="WP_056942951.1">
    <property type="nucleotide sequence ID" value="NZ_AZCX01000010.1"/>
</dbReference>
<evidence type="ECO:0000256" key="5">
    <source>
        <dbReference type="ARBA" id="ARBA00013200"/>
    </source>
</evidence>
<evidence type="ECO:0000256" key="18">
    <source>
        <dbReference type="ARBA" id="ARBA00049504"/>
    </source>
</evidence>
<feature type="transmembrane region" description="Helical" evidence="19">
    <location>
        <begin position="180"/>
        <end position="198"/>
    </location>
</feature>
<reference evidence="20 21" key="1">
    <citation type="journal article" date="2015" name="Genome Announc.">
        <title>Expanding the biotechnology potential of lactobacilli through comparative genomics of 213 strains and associated genera.</title>
        <authorList>
            <person name="Sun Z."/>
            <person name="Harris H.M."/>
            <person name="McCann A."/>
            <person name="Guo C."/>
            <person name="Argimon S."/>
            <person name="Zhang W."/>
            <person name="Yang X."/>
            <person name="Jeffery I.B."/>
            <person name="Cooney J.C."/>
            <person name="Kagawa T.F."/>
            <person name="Liu W."/>
            <person name="Song Y."/>
            <person name="Salvetti E."/>
            <person name="Wrobel A."/>
            <person name="Rasinkangas P."/>
            <person name="Parkhill J."/>
            <person name="Rea M.C."/>
            <person name="O'Sullivan O."/>
            <person name="Ritari J."/>
            <person name="Douillard F.P."/>
            <person name="Paul Ross R."/>
            <person name="Yang R."/>
            <person name="Briner A.E."/>
            <person name="Felis G.E."/>
            <person name="de Vos W.M."/>
            <person name="Barrangou R."/>
            <person name="Klaenhammer T.R."/>
            <person name="Caufield P.W."/>
            <person name="Cui Y."/>
            <person name="Zhang H."/>
            <person name="O'Toole P.W."/>
        </authorList>
    </citation>
    <scope>NUCLEOTIDE SEQUENCE [LARGE SCALE GENOMIC DNA]</scope>
    <source>
        <strain evidence="20 21">JCM 15530</strain>
    </source>
</reference>
<dbReference type="EMBL" id="AZCX01000010">
    <property type="protein sequence ID" value="KRK47266.1"/>
    <property type="molecule type" value="Genomic_DNA"/>
</dbReference>